<evidence type="ECO:0000259" key="4">
    <source>
        <dbReference type="Pfam" id="PF21788"/>
    </source>
</evidence>
<proteinExistence type="predicted"/>
<accession>A0A9C6XTE6</accession>
<dbReference type="OrthoDB" id="6629896at2759"/>
<dbReference type="PANTHER" id="PTHR47577:SF2">
    <property type="entry name" value="THAP DOMAIN CONTAINING 9"/>
    <property type="match status" value="1"/>
</dbReference>
<feature type="domain" description="Transposable element P transposase-like GTP-binding insertion" evidence="4">
    <location>
        <begin position="633"/>
        <end position="748"/>
    </location>
</feature>
<dbReference type="Pfam" id="PF21788">
    <property type="entry name" value="TNP-like_GBD"/>
    <property type="match status" value="1"/>
</dbReference>
<gene>
    <name evidence="7" type="primary">LOC127751198</name>
</gene>
<evidence type="ECO:0000259" key="5">
    <source>
        <dbReference type="Pfam" id="PF21789"/>
    </source>
</evidence>
<feature type="compositionally biased region" description="Basic residues" evidence="2">
    <location>
        <begin position="585"/>
        <end position="602"/>
    </location>
</feature>
<evidence type="ECO:0000256" key="2">
    <source>
        <dbReference type="SAM" id="MobiDB-lite"/>
    </source>
</evidence>
<dbReference type="RefSeq" id="XP_052130287.1">
    <property type="nucleotide sequence ID" value="XM_052274327.1"/>
</dbReference>
<feature type="domain" description="Transposable element P transposase-like RNase H" evidence="3">
    <location>
        <begin position="402"/>
        <end position="537"/>
    </location>
</feature>
<dbReference type="Proteomes" id="UP000504606">
    <property type="component" value="Unplaced"/>
</dbReference>
<evidence type="ECO:0000259" key="3">
    <source>
        <dbReference type="Pfam" id="PF21787"/>
    </source>
</evidence>
<dbReference type="KEGG" id="foc:127751198"/>
<feature type="region of interest" description="Disordered" evidence="2">
    <location>
        <begin position="573"/>
        <end position="609"/>
    </location>
</feature>
<feature type="coiled-coil region" evidence="1">
    <location>
        <begin position="287"/>
        <end position="321"/>
    </location>
</feature>
<evidence type="ECO:0000313" key="6">
    <source>
        <dbReference type="Proteomes" id="UP000504606"/>
    </source>
</evidence>
<sequence length="1107" mass="126482">MLEKWESIISRGGDFKMKPTHTVCELHFDESYIIRPKPLIVGGIDISPQGGKLKLVPHAVPTILNGYPKYMIPKVQSKRSATERVSEVPKKRRRKAEEQIPETNEELTEHTINDDVEMNEAEVMNEEILMTNPLPLVEAVYNNPQLIQKPLESWLVQRGPSFVSFVHIDPAGIQIDRAIKFTTGSEQPTIFVQGQQILHDFKVITLEDILSLLSRMDTSKVCPGAELKNVRSPGCVWFLEPSGRKNKPPPRCSACLSKRRDVAKAIRRDQEKDCNRSKKCQQKNNAIKGLKIKVARREAKIKKLKQTIHNLHDKFEALSDEKINAYVALMPESWQTAIRTCVAAAKAKNSHGRRYTAQWIYECTLLRIKSLALYKKMLRDNFLPLPSLRTLQRYMKKLNPAYGFNENTFSLIKKKCAHIKEPKRHGALLLDEMKITEGLSYDKPALEVKGFVYYGKHTPEALKDVPADHALGLMFQGFQEAYYITIGAFLSKGAIKGPDLAKILLEAIGLLEQAGLFVDCIVSDAAPWNRNMWSKFGLKKLRYETEGSKKKYAVDDDDNDEYEEIDEPATLAFIGSGRTQDSDNKKKKAPRKKKTASRKKKKNSPENDEDFVSYCTHPIDSKRNLYFASDFPHLMKSVKQRIVNTEILETPDGVVKLNHWAIVCQEDEKRGIKVAPKLSKAHFQSESYATMSVKLAFSFFSEQVATAMEHYKNLHVIGMEDCEATVKFIRRMNVLIDFMNSNTRKDGLKAPGVQEEREENAAPAQCLECGKVHAQYSPQRRGTAREALTDFLAYLKKWETSGVLRDKRLTASAAYGLRVTVKTALHLSLYLIQDHGYEYFMTRRINQDALEHFFGLIRQGCGAHGHPDPIQFIQVYRLASYRSLIKPPKGSNIMGGDMLKSLLSMPDFTSEENKRRRLQLERELYEALDTGEVIENCAFADHTYYQNNTIDVSALKQFGGYVARRTRKFTVARTCDECFSCLKAPADQPYREEEDDISHSRSLGYLITPSDNMMSILETLEKTILEVFQTSHIHKDLVFEVVDRVKEKAFTQIGCDEHKRELTKAIISFYVNTRIIFACEEYNRRLSANSKKKTKSRQQIKMFKLTC</sequence>
<name>A0A9C6XTE6_FRAOC</name>
<dbReference type="Pfam" id="PF21787">
    <property type="entry name" value="TNP-like_RNaseH_N"/>
    <property type="match status" value="1"/>
</dbReference>
<dbReference type="InterPro" id="IPR048366">
    <property type="entry name" value="TNP-like_GBD"/>
</dbReference>
<feature type="domain" description="Transposable element P transposase-like RNase H C-terminal" evidence="5">
    <location>
        <begin position="845"/>
        <end position="877"/>
    </location>
</feature>
<feature type="region of interest" description="Disordered" evidence="2">
    <location>
        <begin position="81"/>
        <end position="104"/>
    </location>
</feature>
<dbReference type="GeneID" id="127751198"/>
<organism evidence="6 7">
    <name type="scientific">Frankliniella occidentalis</name>
    <name type="common">Western flower thrips</name>
    <name type="synonym">Euthrips occidentalis</name>
    <dbReference type="NCBI Taxonomy" id="133901"/>
    <lineage>
        <taxon>Eukaryota</taxon>
        <taxon>Metazoa</taxon>
        <taxon>Ecdysozoa</taxon>
        <taxon>Arthropoda</taxon>
        <taxon>Hexapoda</taxon>
        <taxon>Insecta</taxon>
        <taxon>Pterygota</taxon>
        <taxon>Neoptera</taxon>
        <taxon>Paraneoptera</taxon>
        <taxon>Thysanoptera</taxon>
        <taxon>Terebrantia</taxon>
        <taxon>Thripoidea</taxon>
        <taxon>Thripidae</taxon>
        <taxon>Frankliniella</taxon>
    </lineage>
</organism>
<dbReference type="PANTHER" id="PTHR47577">
    <property type="entry name" value="THAP DOMAIN-CONTAINING PROTEIN 6"/>
    <property type="match status" value="1"/>
</dbReference>
<keyword evidence="6" id="KW-1185">Reference proteome</keyword>
<reference evidence="7" key="1">
    <citation type="submission" date="2025-08" db="UniProtKB">
        <authorList>
            <consortium name="RefSeq"/>
        </authorList>
    </citation>
    <scope>IDENTIFICATION</scope>
    <source>
        <tissue evidence="7">Whole organism</tissue>
    </source>
</reference>
<dbReference type="Pfam" id="PF21789">
    <property type="entry name" value="TNP-like_RNaseH_C"/>
    <property type="match status" value="1"/>
</dbReference>
<evidence type="ECO:0000256" key="1">
    <source>
        <dbReference type="SAM" id="Coils"/>
    </source>
</evidence>
<dbReference type="AlphaFoldDB" id="A0A9C6XTE6"/>
<dbReference type="InterPro" id="IPR048365">
    <property type="entry name" value="TNP-like_RNaseH_N"/>
</dbReference>
<evidence type="ECO:0000313" key="7">
    <source>
        <dbReference type="RefSeq" id="XP_052130287.1"/>
    </source>
</evidence>
<dbReference type="InterPro" id="IPR048367">
    <property type="entry name" value="TNP-like_RNaseH_C"/>
</dbReference>
<keyword evidence="1" id="KW-0175">Coiled coil</keyword>
<protein>
    <submittedName>
        <fullName evidence="7">Uncharacterized protein LOC127751198</fullName>
    </submittedName>
</protein>